<dbReference type="Pfam" id="PF00126">
    <property type="entry name" value="HTH_1"/>
    <property type="match status" value="1"/>
</dbReference>
<dbReference type="InterPro" id="IPR036388">
    <property type="entry name" value="WH-like_DNA-bd_sf"/>
</dbReference>
<dbReference type="PROSITE" id="PS50931">
    <property type="entry name" value="HTH_LYSR"/>
    <property type="match status" value="1"/>
</dbReference>
<sequence length="303" mass="33592">MNKSFELTPTRLRELRGFAAAARLLNFSQAARVAGCTPSVLSRRIAALEKTTGNPLFLRTTRRMTLTARGEQLLAYCERLEAVMAELAVNLRPRTGELGGRLCVHLPASYGRMCMAPLLAQFMRSHPQLHIETTYDDRYVDLVEAKVDLAVRVGKLADTRCVARRVGTMRRYLCAAPDYLASAPPLNDPSELKRHRCIVFSGLRTGTLWQFARQRKRRSVRVDPVLTCNDSQAVRDAILAGVGIGIQGDYMADALVAEGRLVEVLTDWPPSNSPIHLLWLPGADRAPAVRSLIDFLVKTLGAQ</sequence>
<evidence type="ECO:0000256" key="2">
    <source>
        <dbReference type="ARBA" id="ARBA00023015"/>
    </source>
</evidence>
<dbReference type="Gene3D" id="3.40.190.290">
    <property type="match status" value="1"/>
</dbReference>
<evidence type="ECO:0000256" key="4">
    <source>
        <dbReference type="ARBA" id="ARBA00023163"/>
    </source>
</evidence>
<dbReference type="Gene3D" id="1.10.10.10">
    <property type="entry name" value="Winged helix-like DNA-binding domain superfamily/Winged helix DNA-binding domain"/>
    <property type="match status" value="1"/>
</dbReference>
<dbReference type="InterPro" id="IPR005119">
    <property type="entry name" value="LysR_subst-bd"/>
</dbReference>
<evidence type="ECO:0000256" key="3">
    <source>
        <dbReference type="ARBA" id="ARBA00023125"/>
    </source>
</evidence>
<dbReference type="CDD" id="cd08422">
    <property type="entry name" value="PBP2_CrgA_like"/>
    <property type="match status" value="1"/>
</dbReference>
<dbReference type="SUPFAM" id="SSF53850">
    <property type="entry name" value="Periplasmic binding protein-like II"/>
    <property type="match status" value="1"/>
</dbReference>
<reference evidence="7" key="1">
    <citation type="journal article" date="2019" name="Int. J. Syst. Evol. Microbiol.">
        <title>The Global Catalogue of Microorganisms (GCM) 10K type strain sequencing project: providing services to taxonomists for standard genome sequencing and annotation.</title>
        <authorList>
            <consortium name="The Broad Institute Genomics Platform"/>
            <consortium name="The Broad Institute Genome Sequencing Center for Infectious Disease"/>
            <person name="Wu L."/>
            <person name="Ma J."/>
        </authorList>
    </citation>
    <scope>NUCLEOTIDE SEQUENCE [LARGE SCALE GENOMIC DNA]</scope>
    <source>
        <strain evidence="7">NBRC 111980</strain>
    </source>
</reference>
<dbReference type="InterPro" id="IPR036390">
    <property type="entry name" value="WH_DNA-bd_sf"/>
</dbReference>
<dbReference type="PANTHER" id="PTHR30537">
    <property type="entry name" value="HTH-TYPE TRANSCRIPTIONAL REGULATOR"/>
    <property type="match status" value="1"/>
</dbReference>
<gene>
    <name evidence="6" type="ORF">GCM10007901_12860</name>
</gene>
<dbReference type="RefSeq" id="WP_284320072.1">
    <property type="nucleotide sequence ID" value="NZ_BSOB01000010.1"/>
</dbReference>
<keyword evidence="4" id="KW-0804">Transcription</keyword>
<proteinExistence type="inferred from homology"/>
<dbReference type="PANTHER" id="PTHR30537:SF5">
    <property type="entry name" value="HTH-TYPE TRANSCRIPTIONAL ACTIVATOR TTDR-RELATED"/>
    <property type="match status" value="1"/>
</dbReference>
<keyword evidence="3" id="KW-0238">DNA-binding</keyword>
<evidence type="ECO:0000259" key="5">
    <source>
        <dbReference type="PROSITE" id="PS50931"/>
    </source>
</evidence>
<protein>
    <submittedName>
        <fullName evidence="6">Transcriptional regulator</fullName>
    </submittedName>
</protein>
<evidence type="ECO:0000256" key="1">
    <source>
        <dbReference type="ARBA" id="ARBA00009437"/>
    </source>
</evidence>
<comment type="caution">
    <text evidence="6">The sequence shown here is derived from an EMBL/GenBank/DDBJ whole genome shotgun (WGS) entry which is preliminary data.</text>
</comment>
<dbReference type="Pfam" id="PF03466">
    <property type="entry name" value="LysR_substrate"/>
    <property type="match status" value="1"/>
</dbReference>
<keyword evidence="2" id="KW-0805">Transcription regulation</keyword>
<dbReference type="SUPFAM" id="SSF46785">
    <property type="entry name" value="Winged helix' DNA-binding domain"/>
    <property type="match status" value="1"/>
</dbReference>
<evidence type="ECO:0000313" key="6">
    <source>
        <dbReference type="EMBL" id="GLQ92335.1"/>
    </source>
</evidence>
<dbReference type="EMBL" id="BSOB01000010">
    <property type="protein sequence ID" value="GLQ92335.1"/>
    <property type="molecule type" value="Genomic_DNA"/>
</dbReference>
<comment type="similarity">
    <text evidence="1">Belongs to the LysR transcriptional regulatory family.</text>
</comment>
<dbReference type="InterPro" id="IPR000847">
    <property type="entry name" value="LysR_HTH_N"/>
</dbReference>
<feature type="domain" description="HTH lysR-type" evidence="5">
    <location>
        <begin position="10"/>
        <end position="67"/>
    </location>
</feature>
<dbReference type="InterPro" id="IPR058163">
    <property type="entry name" value="LysR-type_TF_proteobact-type"/>
</dbReference>
<organism evidence="6 7">
    <name type="scientific">Dyella acidisoli</name>
    <dbReference type="NCBI Taxonomy" id="1867834"/>
    <lineage>
        <taxon>Bacteria</taxon>
        <taxon>Pseudomonadati</taxon>
        <taxon>Pseudomonadota</taxon>
        <taxon>Gammaproteobacteria</taxon>
        <taxon>Lysobacterales</taxon>
        <taxon>Rhodanobacteraceae</taxon>
        <taxon>Dyella</taxon>
    </lineage>
</organism>
<dbReference type="Proteomes" id="UP001156670">
    <property type="component" value="Unassembled WGS sequence"/>
</dbReference>
<name>A0ABQ5XL00_9GAMM</name>
<evidence type="ECO:0000313" key="7">
    <source>
        <dbReference type="Proteomes" id="UP001156670"/>
    </source>
</evidence>
<keyword evidence="7" id="KW-1185">Reference proteome</keyword>
<accession>A0ABQ5XL00</accession>